<protein>
    <submittedName>
        <fullName evidence="1">Uncharacterized protein</fullName>
    </submittedName>
</protein>
<dbReference type="EMBL" id="WAEL01000001">
    <property type="protein sequence ID" value="NID08553.1"/>
    <property type="molecule type" value="Genomic_DNA"/>
</dbReference>
<accession>A0ABX0QCY9</accession>
<comment type="caution">
    <text evidence="1">The sequence shown here is derived from an EMBL/GenBank/DDBJ whole genome shotgun (WGS) entry which is preliminary data.</text>
</comment>
<reference evidence="1" key="1">
    <citation type="submission" date="2024-05" db="EMBL/GenBank/DDBJ databases">
        <authorList>
            <person name="Jung D.-H."/>
        </authorList>
    </citation>
    <scope>NUCLEOTIDE SEQUENCE</scope>
    <source>
        <strain evidence="1">JA-25</strain>
    </source>
</reference>
<organism evidence="1 2">
    <name type="scientific">Fibrivirga algicola</name>
    <dbReference type="NCBI Taxonomy" id="2950420"/>
    <lineage>
        <taxon>Bacteria</taxon>
        <taxon>Pseudomonadati</taxon>
        <taxon>Bacteroidota</taxon>
        <taxon>Cytophagia</taxon>
        <taxon>Cytophagales</taxon>
        <taxon>Spirosomataceae</taxon>
        <taxon>Fibrivirga</taxon>
    </lineage>
</organism>
<sequence>MDIQRIDYTDTTKQQAIEANQAFDEAVKQFLRAWIENGTVADSAKASHAGSNSGTFTDFVRYAAIAEETEAFIEEGALRSFFKHHDDALELLLDQPLIAAHLLRQGRSVYFEPDAYEPMLAKFEKRIYNLAVHREHREVPFRYSPTSRQGTHGDSIGWSDLPADHQVREDIGYYFGTRRSDATALTILGRQLQLEALLADQLPIQVILDGHMEESLRAIKTATEALLEAGDLRMRCFVVQRRHAEDDRHLGAALLLMNPATPDQPHRLIFCDTLKPNGKPPWWDSFKRKIDAVFPQPAGMAPVSDRLEDGGVNLQRLHDGVPVRHQDIDCAFYTASIARALIQTATQQPDLILYGPIDEVVSHMTGRMTDYFELADCPKDPVVVREVNIIRRWNTGREALMSLQRLNG</sequence>
<proteinExistence type="predicted"/>
<gene>
    <name evidence="1" type="ORF">F7231_00080</name>
</gene>
<keyword evidence="2" id="KW-1185">Reference proteome</keyword>
<dbReference type="Proteomes" id="UP000606008">
    <property type="component" value="Unassembled WGS sequence"/>
</dbReference>
<evidence type="ECO:0000313" key="1">
    <source>
        <dbReference type="EMBL" id="NID08553.1"/>
    </source>
</evidence>
<evidence type="ECO:0000313" key="2">
    <source>
        <dbReference type="Proteomes" id="UP000606008"/>
    </source>
</evidence>
<name>A0ABX0QCY9_9BACT</name>